<evidence type="ECO:0000313" key="1">
    <source>
        <dbReference type="EMBL" id="OWK42959.1"/>
    </source>
</evidence>
<proteinExistence type="predicted"/>
<dbReference type="EMBL" id="NIDE01000004">
    <property type="protein sequence ID" value="OWK42959.1"/>
    <property type="molecule type" value="Genomic_DNA"/>
</dbReference>
<reference evidence="2" key="1">
    <citation type="submission" date="2017-06" db="EMBL/GenBank/DDBJ databases">
        <title>Genome analysis of Fimbriiglobus ruber SP5, the first member of the order Planctomycetales with confirmed chitinolytic capability.</title>
        <authorList>
            <person name="Ravin N.V."/>
            <person name="Rakitin A.L."/>
            <person name="Ivanova A.A."/>
            <person name="Beletsky A.V."/>
            <person name="Kulichevskaya I.S."/>
            <person name="Mardanov A.V."/>
            <person name="Dedysh S.N."/>
        </authorList>
    </citation>
    <scope>NUCLEOTIDE SEQUENCE [LARGE SCALE GENOMIC DNA]</scope>
    <source>
        <strain evidence="2">SP5</strain>
    </source>
</reference>
<name>A0A225E0D9_9BACT</name>
<dbReference type="Proteomes" id="UP000214646">
    <property type="component" value="Unassembled WGS sequence"/>
</dbReference>
<organism evidence="1 2">
    <name type="scientific">Fimbriiglobus ruber</name>
    <dbReference type="NCBI Taxonomy" id="1908690"/>
    <lineage>
        <taxon>Bacteria</taxon>
        <taxon>Pseudomonadati</taxon>
        <taxon>Planctomycetota</taxon>
        <taxon>Planctomycetia</taxon>
        <taxon>Gemmatales</taxon>
        <taxon>Gemmataceae</taxon>
        <taxon>Fimbriiglobus</taxon>
    </lineage>
</organism>
<sequence length="46" mass="5133">MPLRTNHHEFRKVTLQIWKKLDRNPAAPTGVAIPVLGLGKTLGTKK</sequence>
<protein>
    <submittedName>
        <fullName evidence="1">Uncharacterized protein</fullName>
    </submittedName>
</protein>
<evidence type="ECO:0000313" key="2">
    <source>
        <dbReference type="Proteomes" id="UP000214646"/>
    </source>
</evidence>
<keyword evidence="2" id="KW-1185">Reference proteome</keyword>
<comment type="caution">
    <text evidence="1">The sequence shown here is derived from an EMBL/GenBank/DDBJ whole genome shotgun (WGS) entry which is preliminary data.</text>
</comment>
<dbReference type="AlphaFoldDB" id="A0A225E0D9"/>
<accession>A0A225E0D9</accession>
<gene>
    <name evidence="1" type="ORF">FRUB_02558</name>
</gene>